<dbReference type="InterPro" id="IPR001360">
    <property type="entry name" value="Glyco_hydro_1"/>
</dbReference>
<dbReference type="GO" id="GO:0008422">
    <property type="term" value="F:beta-glucosidase activity"/>
    <property type="evidence" value="ECO:0007669"/>
    <property type="project" value="TreeGrafter"/>
</dbReference>
<dbReference type="GeneID" id="54491149"/>
<dbReference type="OrthoDB" id="65569at2759"/>
<dbReference type="RefSeq" id="XP_033598712.1">
    <property type="nucleotide sequence ID" value="XM_033750095.1"/>
</dbReference>
<organism evidence="2 3">
    <name type="scientific">Pseudovirgaria hyperparasitica</name>
    <dbReference type="NCBI Taxonomy" id="470096"/>
    <lineage>
        <taxon>Eukaryota</taxon>
        <taxon>Fungi</taxon>
        <taxon>Dikarya</taxon>
        <taxon>Ascomycota</taxon>
        <taxon>Pezizomycotina</taxon>
        <taxon>Dothideomycetes</taxon>
        <taxon>Dothideomycetes incertae sedis</taxon>
        <taxon>Acrospermales</taxon>
        <taxon>Acrospermaceae</taxon>
        <taxon>Pseudovirgaria</taxon>
    </lineage>
</organism>
<dbReference type="EMBL" id="ML996576">
    <property type="protein sequence ID" value="KAF2756261.1"/>
    <property type="molecule type" value="Genomic_DNA"/>
</dbReference>
<dbReference type="PANTHER" id="PTHR10353">
    <property type="entry name" value="GLYCOSYL HYDROLASE"/>
    <property type="match status" value="1"/>
</dbReference>
<reference evidence="2" key="1">
    <citation type="journal article" date="2020" name="Stud. Mycol.">
        <title>101 Dothideomycetes genomes: a test case for predicting lifestyles and emergence of pathogens.</title>
        <authorList>
            <person name="Haridas S."/>
            <person name="Albert R."/>
            <person name="Binder M."/>
            <person name="Bloem J."/>
            <person name="Labutti K."/>
            <person name="Salamov A."/>
            <person name="Andreopoulos B."/>
            <person name="Baker S."/>
            <person name="Barry K."/>
            <person name="Bills G."/>
            <person name="Bluhm B."/>
            <person name="Cannon C."/>
            <person name="Castanera R."/>
            <person name="Culley D."/>
            <person name="Daum C."/>
            <person name="Ezra D."/>
            <person name="Gonzalez J."/>
            <person name="Henrissat B."/>
            <person name="Kuo A."/>
            <person name="Liang C."/>
            <person name="Lipzen A."/>
            <person name="Lutzoni F."/>
            <person name="Magnuson J."/>
            <person name="Mondo S."/>
            <person name="Nolan M."/>
            <person name="Ohm R."/>
            <person name="Pangilinan J."/>
            <person name="Park H.-J."/>
            <person name="Ramirez L."/>
            <person name="Alfaro M."/>
            <person name="Sun H."/>
            <person name="Tritt A."/>
            <person name="Yoshinaga Y."/>
            <person name="Zwiers L.-H."/>
            <person name="Turgeon B."/>
            <person name="Goodwin S."/>
            <person name="Spatafora J."/>
            <person name="Crous P."/>
            <person name="Grigoriev I."/>
        </authorList>
    </citation>
    <scope>NUCLEOTIDE SEQUENCE</scope>
    <source>
        <strain evidence="2">CBS 121739</strain>
    </source>
</reference>
<dbReference type="FunFam" id="3.20.20.80:FF:000041">
    <property type="entry name" value="Beta-glucosidase 7"/>
    <property type="match status" value="1"/>
</dbReference>
<comment type="similarity">
    <text evidence="1">Belongs to the glycosyl hydrolase 1 family.</text>
</comment>
<evidence type="ECO:0000313" key="3">
    <source>
        <dbReference type="Proteomes" id="UP000799437"/>
    </source>
</evidence>
<gene>
    <name evidence="2" type="ORF">EJ05DRAFT_95681</name>
</gene>
<dbReference type="PRINTS" id="PR00131">
    <property type="entry name" value="GLHYDRLASE1"/>
</dbReference>
<dbReference type="Pfam" id="PF00232">
    <property type="entry name" value="Glyco_hydro_1"/>
    <property type="match status" value="1"/>
</dbReference>
<dbReference type="Gene3D" id="3.20.20.80">
    <property type="entry name" value="Glycosidases"/>
    <property type="match status" value="1"/>
</dbReference>
<accession>A0A6A6W5C7</accession>
<protein>
    <submittedName>
        <fullName evidence="2">Beta-glucosidase</fullName>
    </submittedName>
</protein>
<sequence>MASSEPFSFDSPRESAVKGALRSDFFYGYATAASQVEGAWNVDGKGESIWDTFAHASPSRVKDESTPDDAVRSYHLYKDDVKLLKSYGVNAYRFSLSWSRIIPLGGANDPVNEKGIEYYNNLIDELLANGITPFVTLFHWDMPQALEDRYCGMLNQAAYTPDFLRYAALCFTRFGDRVTHWITYNEPGVYALAGYAAGVHAPSRSSFRDRNPAGDSSTEPFIVAHTQLVTHARAALLYNSTFAPVQHGSIAITLHGDYSAPWDPSCPLDTAAAQRALEFEIAWFADPLYGSGPVAYPPSMRAQLGARLPDFTPEERQLVRGSSAFYGMNTYTTFYVRHRVEPPDITDHSGNIEKCDQNRAGESRGLETDTAWLRACPWGFRALLRWIWARYKVPIYMTENGTTAQGECSDGSGAPETSVLDDSFRVQFFRDYLTELAEAVRDDGVDVRSYFAWTFTDNWGECIQSPCRQNRGEGKI</sequence>
<dbReference type="AlphaFoldDB" id="A0A6A6W5C7"/>
<name>A0A6A6W5C7_9PEZI</name>
<dbReference type="Proteomes" id="UP000799437">
    <property type="component" value="Unassembled WGS sequence"/>
</dbReference>
<dbReference type="InterPro" id="IPR017853">
    <property type="entry name" value="GH"/>
</dbReference>
<proteinExistence type="inferred from homology"/>
<evidence type="ECO:0000313" key="2">
    <source>
        <dbReference type="EMBL" id="KAF2756261.1"/>
    </source>
</evidence>
<evidence type="ECO:0000256" key="1">
    <source>
        <dbReference type="RuleBase" id="RU003690"/>
    </source>
</evidence>
<dbReference type="PANTHER" id="PTHR10353:SF134">
    <property type="entry name" value="PUTATIVE (AFU_ORTHOLOGUE AFUA_3G12600)-RELATED"/>
    <property type="match status" value="1"/>
</dbReference>
<dbReference type="SUPFAM" id="SSF51445">
    <property type="entry name" value="(Trans)glycosidases"/>
    <property type="match status" value="1"/>
</dbReference>
<dbReference type="GO" id="GO:0005975">
    <property type="term" value="P:carbohydrate metabolic process"/>
    <property type="evidence" value="ECO:0007669"/>
    <property type="project" value="InterPro"/>
</dbReference>
<keyword evidence="3" id="KW-1185">Reference proteome</keyword>